<dbReference type="InterPro" id="IPR036291">
    <property type="entry name" value="NAD(P)-bd_dom_sf"/>
</dbReference>
<sequence length="108" mass="11580">MPVVAAFLDDAAHDTEHIPTGPAALTCTDAADILTRLTGHTVRHRSVSEEEVASRSAAHGVPAELVKVLAAMDVAIADEDEDRVTDTVERITGRPARSFSTFETKEIQ</sequence>
<gene>
    <name evidence="1" type="ORF">A5642_10490</name>
</gene>
<dbReference type="InterPro" id="IPR051604">
    <property type="entry name" value="Ergot_Alk_Oxidoreductase"/>
</dbReference>
<name>A0A1A0N384_MYCMU</name>
<dbReference type="AlphaFoldDB" id="A0A1A0N384"/>
<proteinExistence type="predicted"/>
<dbReference type="PANTHER" id="PTHR43162:SF1">
    <property type="entry name" value="PRESTALK A DIFFERENTIATION PROTEIN A"/>
    <property type="match status" value="1"/>
</dbReference>
<reference evidence="1 2" key="1">
    <citation type="submission" date="2016-06" db="EMBL/GenBank/DDBJ databases">
        <authorList>
            <person name="Kjaerup R.B."/>
            <person name="Dalgaard T.S."/>
            <person name="Juul-Madsen H.R."/>
        </authorList>
    </citation>
    <scope>NUCLEOTIDE SEQUENCE [LARGE SCALE GENOMIC DNA]</scope>
    <source>
        <strain evidence="1 2">1199456.5</strain>
    </source>
</reference>
<evidence type="ECO:0000313" key="1">
    <source>
        <dbReference type="EMBL" id="OBA91498.1"/>
    </source>
</evidence>
<dbReference type="Gene3D" id="3.40.50.720">
    <property type="entry name" value="NAD(P)-binding Rossmann-like Domain"/>
    <property type="match status" value="1"/>
</dbReference>
<protein>
    <submittedName>
        <fullName evidence="1">Uncharacterized protein</fullName>
    </submittedName>
</protein>
<evidence type="ECO:0000313" key="2">
    <source>
        <dbReference type="Proteomes" id="UP000093962"/>
    </source>
</evidence>
<dbReference type="SUPFAM" id="SSF51735">
    <property type="entry name" value="NAD(P)-binding Rossmann-fold domains"/>
    <property type="match status" value="1"/>
</dbReference>
<dbReference type="Gene3D" id="3.90.25.10">
    <property type="entry name" value="UDP-galactose 4-epimerase, domain 1"/>
    <property type="match status" value="1"/>
</dbReference>
<dbReference type="RefSeq" id="WP_064857590.1">
    <property type="nucleotide sequence ID" value="NZ_LZSF01000030.1"/>
</dbReference>
<dbReference type="PANTHER" id="PTHR43162">
    <property type="match status" value="1"/>
</dbReference>
<organism evidence="1 2">
    <name type="scientific">Mycolicibacterium mucogenicum</name>
    <name type="common">Mycobacterium mucogenicum</name>
    <dbReference type="NCBI Taxonomy" id="56689"/>
    <lineage>
        <taxon>Bacteria</taxon>
        <taxon>Bacillati</taxon>
        <taxon>Actinomycetota</taxon>
        <taxon>Actinomycetes</taxon>
        <taxon>Mycobacteriales</taxon>
        <taxon>Mycobacteriaceae</taxon>
        <taxon>Mycolicibacterium</taxon>
    </lineage>
</organism>
<dbReference type="EMBL" id="LZSF01000030">
    <property type="protein sequence ID" value="OBA91498.1"/>
    <property type="molecule type" value="Genomic_DNA"/>
</dbReference>
<comment type="caution">
    <text evidence="1">The sequence shown here is derived from an EMBL/GenBank/DDBJ whole genome shotgun (WGS) entry which is preliminary data.</text>
</comment>
<accession>A0A1A0N384</accession>
<dbReference type="Proteomes" id="UP000093962">
    <property type="component" value="Unassembled WGS sequence"/>
</dbReference>